<dbReference type="GO" id="GO:0016567">
    <property type="term" value="P:protein ubiquitination"/>
    <property type="evidence" value="ECO:0007669"/>
    <property type="project" value="InterPro"/>
</dbReference>
<protein>
    <submittedName>
        <fullName evidence="1">Uncharacterized protein</fullName>
    </submittedName>
</protein>
<reference evidence="1" key="1">
    <citation type="submission" date="2014-09" db="EMBL/GenBank/DDBJ databases">
        <authorList>
            <person name="Magalhaes I.L.F."/>
            <person name="Oliveira U."/>
            <person name="Santos F.R."/>
            <person name="Vidigal T.H.D.A."/>
            <person name="Brescovit A.D."/>
            <person name="Santos A.J."/>
        </authorList>
    </citation>
    <scope>NUCLEOTIDE SEQUENCE</scope>
    <source>
        <tissue evidence="1">Shoot tissue taken approximately 20 cm above the soil surface</tissue>
    </source>
</reference>
<dbReference type="PANTHER" id="PTHR16047:SF7">
    <property type="entry name" value="E3 UBIQUITIN-PROTEIN LIGASE RFWD3"/>
    <property type="match status" value="1"/>
</dbReference>
<accession>A0A0A9HR44</accession>
<name>A0A0A9HR44_ARUDO</name>
<organism evidence="1">
    <name type="scientific">Arundo donax</name>
    <name type="common">Giant reed</name>
    <name type="synonym">Donax arundinaceus</name>
    <dbReference type="NCBI Taxonomy" id="35708"/>
    <lineage>
        <taxon>Eukaryota</taxon>
        <taxon>Viridiplantae</taxon>
        <taxon>Streptophyta</taxon>
        <taxon>Embryophyta</taxon>
        <taxon>Tracheophyta</taxon>
        <taxon>Spermatophyta</taxon>
        <taxon>Magnoliopsida</taxon>
        <taxon>Liliopsida</taxon>
        <taxon>Poales</taxon>
        <taxon>Poaceae</taxon>
        <taxon>PACMAD clade</taxon>
        <taxon>Arundinoideae</taxon>
        <taxon>Arundineae</taxon>
        <taxon>Arundo</taxon>
    </lineage>
</organism>
<dbReference type="GO" id="GO:0004842">
    <property type="term" value="F:ubiquitin-protein transferase activity"/>
    <property type="evidence" value="ECO:0007669"/>
    <property type="project" value="InterPro"/>
</dbReference>
<dbReference type="GO" id="GO:0036297">
    <property type="term" value="P:interstrand cross-link repair"/>
    <property type="evidence" value="ECO:0007669"/>
    <property type="project" value="InterPro"/>
</dbReference>
<dbReference type="InterPro" id="IPR037381">
    <property type="entry name" value="RFWD3"/>
</dbReference>
<proteinExistence type="predicted"/>
<dbReference type="PANTHER" id="PTHR16047">
    <property type="entry name" value="RFWD3 PROTEIN"/>
    <property type="match status" value="1"/>
</dbReference>
<dbReference type="EMBL" id="GBRH01159587">
    <property type="protein sequence ID" value="JAE38309.1"/>
    <property type="molecule type" value="Transcribed_RNA"/>
</dbReference>
<evidence type="ECO:0000313" key="1">
    <source>
        <dbReference type="EMBL" id="JAE38309.1"/>
    </source>
</evidence>
<reference evidence="1" key="2">
    <citation type="journal article" date="2015" name="Data Brief">
        <title>Shoot transcriptome of the giant reed, Arundo donax.</title>
        <authorList>
            <person name="Barrero R.A."/>
            <person name="Guerrero F.D."/>
            <person name="Moolhuijzen P."/>
            <person name="Goolsby J.A."/>
            <person name="Tidwell J."/>
            <person name="Bellgard S.E."/>
            <person name="Bellgard M.I."/>
        </authorList>
    </citation>
    <scope>NUCLEOTIDE SEQUENCE</scope>
    <source>
        <tissue evidence="1">Shoot tissue taken approximately 20 cm above the soil surface</tissue>
    </source>
</reference>
<sequence length="117" mass="13280">MGIDASSQIILTSGRAHGVGAEQVLTKISMFARQGMQKIHLPHDTKVIRDICILPGGHAVFASLAWRPTILSFNTIYWLLAGPVQRIILDQLTFMLNSRMAWYWSLMFVKLQHLYIL</sequence>
<dbReference type="GO" id="GO:0005634">
    <property type="term" value="C:nucleus"/>
    <property type="evidence" value="ECO:0007669"/>
    <property type="project" value="InterPro"/>
</dbReference>
<dbReference type="AlphaFoldDB" id="A0A0A9HR44"/>